<evidence type="ECO:0000259" key="1">
    <source>
        <dbReference type="Pfam" id="PF04248"/>
    </source>
</evidence>
<sequence>MVERYISITRAEGTWSVRAGGAVLAESANALELAEGDYPPVIYFPREDIAMMFLDPSDRTSECPHKGTANYFSVAAKSGKISDVAWSYEAPKDAVARIKDHIAFYPDRVTVEQL</sequence>
<dbReference type="PANTHER" id="PTHR34310">
    <property type="entry name" value="DUF427 DOMAIN PROTEIN (AFU_ORTHOLOGUE AFUA_3G02220)"/>
    <property type="match status" value="1"/>
</dbReference>
<organism evidence="2 3">
    <name type="scientific">Pontivivens insulae</name>
    <dbReference type="NCBI Taxonomy" id="1639689"/>
    <lineage>
        <taxon>Bacteria</taxon>
        <taxon>Pseudomonadati</taxon>
        <taxon>Pseudomonadota</taxon>
        <taxon>Alphaproteobacteria</taxon>
        <taxon>Rhodobacterales</taxon>
        <taxon>Paracoccaceae</taxon>
        <taxon>Pontivivens</taxon>
    </lineage>
</organism>
<accession>A0A2R8ADN6</accession>
<name>A0A2R8ADN6_9RHOB</name>
<protein>
    <recommendedName>
        <fullName evidence="1">DUF427 domain-containing protein</fullName>
    </recommendedName>
</protein>
<evidence type="ECO:0000313" key="2">
    <source>
        <dbReference type="EMBL" id="SPF30329.1"/>
    </source>
</evidence>
<reference evidence="2 3" key="1">
    <citation type="submission" date="2018-03" db="EMBL/GenBank/DDBJ databases">
        <authorList>
            <person name="Keele B.F."/>
        </authorList>
    </citation>
    <scope>NUCLEOTIDE SEQUENCE [LARGE SCALE GENOMIC DNA]</scope>
    <source>
        <strain evidence="2 3">CeCT 8812</strain>
    </source>
</reference>
<gene>
    <name evidence="2" type="ORF">POI8812_02665</name>
</gene>
<keyword evidence="3" id="KW-1185">Reference proteome</keyword>
<feature type="domain" description="DUF427" evidence="1">
    <location>
        <begin position="16"/>
        <end position="107"/>
    </location>
</feature>
<dbReference type="OrthoDB" id="9815163at2"/>
<dbReference type="EMBL" id="OMKW01000003">
    <property type="protein sequence ID" value="SPF30329.1"/>
    <property type="molecule type" value="Genomic_DNA"/>
</dbReference>
<dbReference type="Gene3D" id="2.170.150.40">
    <property type="entry name" value="Domain of unknown function (DUF427)"/>
    <property type="match status" value="1"/>
</dbReference>
<dbReference type="AlphaFoldDB" id="A0A2R8ADN6"/>
<dbReference type="RefSeq" id="WP_108783024.1">
    <property type="nucleotide sequence ID" value="NZ_OMKW01000003.1"/>
</dbReference>
<dbReference type="PANTHER" id="PTHR34310:SF9">
    <property type="entry name" value="BLR5716 PROTEIN"/>
    <property type="match status" value="1"/>
</dbReference>
<dbReference type="InterPro" id="IPR038694">
    <property type="entry name" value="DUF427_sf"/>
</dbReference>
<proteinExistence type="predicted"/>
<dbReference type="Pfam" id="PF04248">
    <property type="entry name" value="NTP_transf_9"/>
    <property type="match status" value="1"/>
</dbReference>
<dbReference type="Proteomes" id="UP000244932">
    <property type="component" value="Unassembled WGS sequence"/>
</dbReference>
<evidence type="ECO:0000313" key="3">
    <source>
        <dbReference type="Proteomes" id="UP000244932"/>
    </source>
</evidence>
<dbReference type="InterPro" id="IPR007361">
    <property type="entry name" value="DUF427"/>
</dbReference>